<protein>
    <submittedName>
        <fullName evidence="1">Uncharacterized protein</fullName>
    </submittedName>
</protein>
<evidence type="ECO:0000313" key="2">
    <source>
        <dbReference type="Proteomes" id="UP000029567"/>
    </source>
</evidence>
<dbReference type="AlphaFoldDB" id="A0A096C6N4"/>
<proteinExistence type="predicted"/>
<name>A0A096C6N4_9BURK</name>
<reference evidence="1 2" key="1">
    <citation type="submission" date="2013-09" db="EMBL/GenBank/DDBJ databases">
        <title>High correlation between genotypes and phenotypes of environmental bacteria Comamonas testosteroni strains.</title>
        <authorList>
            <person name="Liu L."/>
            <person name="Zhu W."/>
            <person name="Xia X."/>
            <person name="Xu B."/>
            <person name="Luo M."/>
            <person name="Wang G."/>
        </authorList>
    </citation>
    <scope>NUCLEOTIDE SEQUENCE [LARGE SCALE GENOMIC DNA]</scope>
    <source>
        <strain evidence="1 2">JL14</strain>
    </source>
</reference>
<organism evidence="1 2">
    <name type="scientific">Comamonas thiooxydans</name>
    <dbReference type="NCBI Taxonomy" id="363952"/>
    <lineage>
        <taxon>Bacteria</taxon>
        <taxon>Pseudomonadati</taxon>
        <taxon>Pseudomonadota</taxon>
        <taxon>Betaproteobacteria</taxon>
        <taxon>Burkholderiales</taxon>
        <taxon>Comamonadaceae</taxon>
        <taxon>Comamonas</taxon>
    </lineage>
</organism>
<dbReference type="Pfam" id="PF07793">
    <property type="entry name" value="DUF1631"/>
    <property type="match status" value="1"/>
</dbReference>
<accession>A0A096C6N4</accession>
<dbReference type="OrthoDB" id="6188167at2"/>
<dbReference type="RefSeq" id="WP_034359207.1">
    <property type="nucleotide sequence ID" value="NZ_AWOS01000066.1"/>
</dbReference>
<dbReference type="EMBL" id="AWTN01000102">
    <property type="protein sequence ID" value="KGG88935.1"/>
    <property type="molecule type" value="Genomic_DNA"/>
</dbReference>
<gene>
    <name evidence="1" type="ORF">P245_17560</name>
</gene>
<dbReference type="Proteomes" id="UP000029567">
    <property type="component" value="Unassembled WGS sequence"/>
</dbReference>
<comment type="caution">
    <text evidence="1">The sequence shown here is derived from an EMBL/GenBank/DDBJ whole genome shotgun (WGS) entry which is preliminary data.</text>
</comment>
<sequence>MSLAHASVSVLRTCLVQVVRGADAFALRLLQRTEYALEQSLSTGSHSVRRDVLGAALHNLQQHRASVISSFPQNLLEALVLSARQPFSFSAQTLDTVTGRLLPLAAMAESASRQLKAEHKLVQMVEPQVELALADLDALMSGAQGLESARPECNPLRLENYVRALSQSLTAVQPATEVADCWHEFMSQQLGSILASEYSRAANLLRQHGVQPARYGADGDTRPQCLLTLRLLQELASDLRWIDDSRCTVPQSLTDSMLAGWPATEPASIAPVQDSGLEPGWTSYSANALQTSQQPWVPSALRGLRAPQPSQAPSALIQIRTLQRMMSHMTSDGRLLPPVQRVLLRLEPMLSQLVAQDGVFFEDRLHPARQLLDELTARSLWFASESALGFAHFITVAEAAANQLASAGQANANVFARVLQFVREQWPPEGRMSRIAALSQHTEVEHSTRQGLMSSALGLVDRQVVSAIEQTKPDALQLAQMIRSLPSAKGVPEDILDFVTGPWAGVIAQAQLRAEPGQERDPGGYLALVPSLLWSVSPQAAQDVTRLVAMAPKLQRRLARGLRSVGRTDVEIAALAARLGSLQQRVLDAAEAAGQSGSDEFARVDVLGELPSVLAGLDGASETVRAGLDITLPVLTDRVEDPPSVAVMREAQVQAATHSSGPVFKTTAPQKIVSAPLDETEAVVSAPMPTHASMGQSKPADVAEWPLGTWVELCNERQQLRTKLTWVSPQQSLFLFTAEDGSTQSMTRRMRDKLLTQGQLRRLEAMA</sequence>
<dbReference type="InterPro" id="IPR012434">
    <property type="entry name" value="DUF1631"/>
</dbReference>
<evidence type="ECO:0000313" key="1">
    <source>
        <dbReference type="EMBL" id="KGG88935.1"/>
    </source>
</evidence>